<keyword evidence="3" id="KW-1185">Reference proteome</keyword>
<evidence type="ECO:0000313" key="2">
    <source>
        <dbReference type="EMBL" id="KAF2647216.1"/>
    </source>
</evidence>
<feature type="region of interest" description="Disordered" evidence="1">
    <location>
        <begin position="21"/>
        <end position="40"/>
    </location>
</feature>
<name>A0A6A6SHG8_9PLEO</name>
<accession>A0A6A6SHG8</accession>
<evidence type="ECO:0000256" key="1">
    <source>
        <dbReference type="SAM" id="MobiDB-lite"/>
    </source>
</evidence>
<dbReference type="AlphaFoldDB" id="A0A6A6SHG8"/>
<dbReference type="OrthoDB" id="3248909at2759"/>
<dbReference type="EMBL" id="MU004657">
    <property type="protein sequence ID" value="KAF2647216.1"/>
    <property type="molecule type" value="Genomic_DNA"/>
</dbReference>
<organism evidence="2 3">
    <name type="scientific">Lophiostoma macrostomum CBS 122681</name>
    <dbReference type="NCBI Taxonomy" id="1314788"/>
    <lineage>
        <taxon>Eukaryota</taxon>
        <taxon>Fungi</taxon>
        <taxon>Dikarya</taxon>
        <taxon>Ascomycota</taxon>
        <taxon>Pezizomycotina</taxon>
        <taxon>Dothideomycetes</taxon>
        <taxon>Pleosporomycetidae</taxon>
        <taxon>Pleosporales</taxon>
        <taxon>Lophiostomataceae</taxon>
        <taxon>Lophiostoma</taxon>
    </lineage>
</organism>
<protein>
    <submittedName>
        <fullName evidence="2">Uncharacterized protein</fullName>
    </submittedName>
</protein>
<evidence type="ECO:0000313" key="3">
    <source>
        <dbReference type="Proteomes" id="UP000799324"/>
    </source>
</evidence>
<gene>
    <name evidence="2" type="ORF">K491DRAFT_741848</name>
</gene>
<reference evidence="2" key="1">
    <citation type="journal article" date="2020" name="Stud. Mycol.">
        <title>101 Dothideomycetes genomes: a test case for predicting lifestyles and emergence of pathogens.</title>
        <authorList>
            <person name="Haridas S."/>
            <person name="Albert R."/>
            <person name="Binder M."/>
            <person name="Bloem J."/>
            <person name="Labutti K."/>
            <person name="Salamov A."/>
            <person name="Andreopoulos B."/>
            <person name="Baker S."/>
            <person name="Barry K."/>
            <person name="Bills G."/>
            <person name="Bluhm B."/>
            <person name="Cannon C."/>
            <person name="Castanera R."/>
            <person name="Culley D."/>
            <person name="Daum C."/>
            <person name="Ezra D."/>
            <person name="Gonzalez J."/>
            <person name="Henrissat B."/>
            <person name="Kuo A."/>
            <person name="Liang C."/>
            <person name="Lipzen A."/>
            <person name="Lutzoni F."/>
            <person name="Magnuson J."/>
            <person name="Mondo S."/>
            <person name="Nolan M."/>
            <person name="Ohm R."/>
            <person name="Pangilinan J."/>
            <person name="Park H.-J."/>
            <person name="Ramirez L."/>
            <person name="Alfaro M."/>
            <person name="Sun H."/>
            <person name="Tritt A."/>
            <person name="Yoshinaga Y."/>
            <person name="Zwiers L.-H."/>
            <person name="Turgeon B."/>
            <person name="Goodwin S."/>
            <person name="Spatafora J."/>
            <person name="Crous P."/>
            <person name="Grigoriev I."/>
        </authorList>
    </citation>
    <scope>NUCLEOTIDE SEQUENCE</scope>
    <source>
        <strain evidence="2">CBS 122681</strain>
    </source>
</reference>
<dbReference type="Proteomes" id="UP000799324">
    <property type="component" value="Unassembled WGS sequence"/>
</dbReference>
<proteinExistence type="predicted"/>
<sequence length="329" mass="36491">MALGAMSQICRKAITSGASPGLAAIQQERRSSTSSHKTRLGKALQPVLQRFTNGFARFSRPASVWSTLASLNKDTKDQNWNYSIPIDPEVHLSVDIVVQVITDDSNTEDTILRAPNPLILSIVDVIDRAVRYLTPFDALAHGYQASDILWADCSSGVLLWEVWIACRNGHSSGDQLHDCVPSYNPLHNLPQRSAALYILVRIDDLRKQPRSCYCIHTPNAFILAVHGAFENHSSWLKSRILGFAPVKVVVVLLYAIYSYGRIKDLKTIVSKAGAREKMEALECSVATALSITALREIMGNGCCYIDNPKRFRETYTLAVTLSLCRRTSL</sequence>